<dbReference type="EMBL" id="CP003315">
    <property type="protein sequence ID" value="AFA41428.1"/>
    <property type="molecule type" value="Genomic_DNA"/>
</dbReference>
<evidence type="ECO:0000313" key="1">
    <source>
        <dbReference type="EMBL" id="AFA41428.1"/>
    </source>
</evidence>
<dbReference type="STRING" id="1142511.WIGMOR_0614"/>
<dbReference type="AlphaFoldDB" id="H6Q5E5"/>
<dbReference type="HOGENOM" id="CLU_1570018_0_0_6"/>
<dbReference type="PROSITE" id="PS51257">
    <property type="entry name" value="PROKAR_LIPOPROTEIN"/>
    <property type="match status" value="1"/>
</dbReference>
<name>H6Q5E5_WIGGL</name>
<protein>
    <submittedName>
        <fullName evidence="1">RlpB family protein</fullName>
    </submittedName>
</protein>
<dbReference type="Gene3D" id="3.30.160.150">
    <property type="entry name" value="Lipoprotein like domain"/>
    <property type="match status" value="1"/>
</dbReference>
<sequence length="170" mass="20127">MNNFIKKLILTILVPAVLYSCVSFDKIKFCKNYNMHALYFKCINTCNIQYLTAYNAFRSYNIQLINANSEKNKIPLLNIISTSEIIKKIEFSNLYKLLEYQIIFNIKAELRFSMHQNIPVNVTISRIYFDQDISPLEKYQEKINFIAEIYSEAIEVLIQKYIFLRCNNFA</sequence>
<organism evidence="1 2">
    <name type="scientific">Wigglesworthia glossinidia endosymbiont of Glossina morsitans morsitans</name>
    <name type="common">Yale colony</name>
    <dbReference type="NCBI Taxonomy" id="1142511"/>
    <lineage>
        <taxon>Bacteria</taxon>
        <taxon>Pseudomonadati</taxon>
        <taxon>Pseudomonadota</taxon>
        <taxon>Gammaproteobacteria</taxon>
        <taxon>Enterobacterales</taxon>
        <taxon>Erwiniaceae</taxon>
        <taxon>Wigglesworthia</taxon>
    </lineage>
</organism>
<gene>
    <name evidence="1" type="ORF">WIGMOR_0614</name>
</gene>
<reference evidence="1 2" key="1">
    <citation type="journal article" date="2012" name="MBio">
        <title>Insight into the transmission biology and species-specific functional capabilities of tsetse (Diptera: glossinidae) obligate symbiont wigglesworthia.</title>
        <authorList>
            <person name="Rio R.V."/>
            <person name="Symula R.E."/>
            <person name="Wang J."/>
            <person name="Lohs C."/>
            <person name="Wu Y.N."/>
            <person name="Snyder A.K."/>
            <person name="Bjornson R.D."/>
            <person name="Oshima K."/>
            <person name="Biehl B.S."/>
            <person name="Perna N.T."/>
            <person name="Hattori M."/>
            <person name="Aksoy S."/>
        </authorList>
    </citation>
    <scope>NUCLEOTIDE SEQUENCE [LARGE SCALE GENOMIC DNA]</scope>
    <source>
        <strain evidence="1">WGM</strain>
    </source>
</reference>
<evidence type="ECO:0000313" key="2">
    <source>
        <dbReference type="Proteomes" id="UP000009061"/>
    </source>
</evidence>
<proteinExistence type="predicted"/>
<dbReference type="OrthoDB" id="5801564at2"/>
<dbReference type="KEGG" id="wgl:WIGMOR_0614"/>
<dbReference type="eggNOG" id="COG2980">
    <property type="taxonomic scope" value="Bacteria"/>
</dbReference>
<dbReference type="Proteomes" id="UP000009061">
    <property type="component" value="Chromosome"/>
</dbReference>
<accession>H6Q5E5</accession>
<keyword evidence="2" id="KW-1185">Reference proteome</keyword>